<proteinExistence type="inferred from homology"/>
<reference evidence="10 11" key="1">
    <citation type="submission" date="2016-01" db="EMBL/GenBank/DDBJ databases">
        <authorList>
            <person name="Oliw E.H."/>
        </authorList>
    </citation>
    <scope>NUCLEOTIDE SEQUENCE [LARGE SCALE GENOMIC DNA]</scope>
    <source>
        <strain evidence="10">LMG 27134</strain>
    </source>
</reference>
<name>A0A158G0Z8_9BURK</name>
<dbReference type="Proteomes" id="UP000054683">
    <property type="component" value="Unassembled WGS sequence"/>
</dbReference>
<dbReference type="SMART" id="SM00947">
    <property type="entry name" value="Pro_CA"/>
    <property type="match status" value="1"/>
</dbReference>
<dbReference type="InterPro" id="IPR001765">
    <property type="entry name" value="Carbonic_anhydrase"/>
</dbReference>
<dbReference type="EC" id="4.2.1.1" evidence="2 8"/>
<evidence type="ECO:0000256" key="3">
    <source>
        <dbReference type="ARBA" id="ARBA00022723"/>
    </source>
</evidence>
<dbReference type="PANTHER" id="PTHR11002">
    <property type="entry name" value="CARBONIC ANHYDRASE"/>
    <property type="match status" value="1"/>
</dbReference>
<dbReference type="PROSITE" id="PS00704">
    <property type="entry name" value="PROK_CO2_ANHYDRASE_1"/>
    <property type="match status" value="1"/>
</dbReference>
<comment type="similarity">
    <text evidence="1 8">Belongs to the beta-class carbonic anhydrase family.</text>
</comment>
<organism evidence="10 11">
    <name type="scientific">Caballeronia udeis</name>
    <dbReference type="NCBI Taxonomy" id="1232866"/>
    <lineage>
        <taxon>Bacteria</taxon>
        <taxon>Pseudomonadati</taxon>
        <taxon>Pseudomonadota</taxon>
        <taxon>Betaproteobacteria</taxon>
        <taxon>Burkholderiales</taxon>
        <taxon>Burkholderiaceae</taxon>
        <taxon>Caballeronia</taxon>
    </lineage>
</organism>
<accession>A0A158G0Z8</accession>
<evidence type="ECO:0000256" key="6">
    <source>
        <dbReference type="ARBA" id="ARBA00048348"/>
    </source>
</evidence>
<dbReference type="Gene3D" id="3.40.1050.10">
    <property type="entry name" value="Carbonic anhydrase"/>
    <property type="match status" value="1"/>
</dbReference>
<comment type="function">
    <text evidence="8">Reversible hydration of carbon dioxide.</text>
</comment>
<keyword evidence="4 7" id="KW-0862">Zinc</keyword>
<feature type="binding site" evidence="7">
    <location>
        <position position="98"/>
    </location>
    <ligand>
        <name>Zn(2+)</name>
        <dbReference type="ChEBI" id="CHEBI:29105"/>
    </ligand>
</feature>
<feature type="binding site" evidence="7">
    <location>
        <position position="101"/>
    </location>
    <ligand>
        <name>Zn(2+)</name>
        <dbReference type="ChEBI" id="CHEBI:29105"/>
    </ligand>
</feature>
<gene>
    <name evidence="10" type="ORF">AWB69_01863</name>
</gene>
<dbReference type="OrthoDB" id="9797527at2"/>
<keyword evidence="5 8" id="KW-0456">Lyase</keyword>
<dbReference type="SUPFAM" id="SSF53056">
    <property type="entry name" value="beta-carbonic anhydrase, cab"/>
    <property type="match status" value="1"/>
</dbReference>
<evidence type="ECO:0000256" key="5">
    <source>
        <dbReference type="ARBA" id="ARBA00023239"/>
    </source>
</evidence>
<evidence type="ECO:0000256" key="4">
    <source>
        <dbReference type="ARBA" id="ARBA00022833"/>
    </source>
</evidence>
<dbReference type="InterPro" id="IPR015892">
    <property type="entry name" value="Carbonic_anhydrase_CS"/>
</dbReference>
<evidence type="ECO:0000256" key="1">
    <source>
        <dbReference type="ARBA" id="ARBA00006217"/>
    </source>
</evidence>
<evidence type="ECO:0000256" key="9">
    <source>
        <dbReference type="SAM" id="MobiDB-lite"/>
    </source>
</evidence>
<dbReference type="Pfam" id="PF00484">
    <property type="entry name" value="Pro_CA"/>
    <property type="match status" value="1"/>
</dbReference>
<dbReference type="GO" id="GO:0071244">
    <property type="term" value="P:cellular response to carbon dioxide"/>
    <property type="evidence" value="ECO:0007669"/>
    <property type="project" value="TreeGrafter"/>
</dbReference>
<dbReference type="PANTHER" id="PTHR11002:SF76">
    <property type="entry name" value="CARBONIC ANHYDRASE"/>
    <property type="match status" value="1"/>
</dbReference>
<feature type="region of interest" description="Disordered" evidence="9">
    <location>
        <begin position="219"/>
        <end position="240"/>
    </location>
</feature>
<dbReference type="PROSITE" id="PS00705">
    <property type="entry name" value="PROK_CO2_ANHYDRASE_2"/>
    <property type="match status" value="1"/>
</dbReference>
<comment type="cofactor">
    <cofactor evidence="7">
        <name>Zn(2+)</name>
        <dbReference type="ChEBI" id="CHEBI:29105"/>
    </cofactor>
    <text evidence="7">Binds 1 zinc ion per subunit.</text>
</comment>
<feature type="binding site" evidence="7">
    <location>
        <position position="42"/>
    </location>
    <ligand>
        <name>Zn(2+)</name>
        <dbReference type="ChEBI" id="CHEBI:29105"/>
    </ligand>
</feature>
<dbReference type="InterPro" id="IPR036874">
    <property type="entry name" value="Carbonic_anhydrase_sf"/>
</dbReference>
<evidence type="ECO:0000256" key="8">
    <source>
        <dbReference type="RuleBase" id="RU003956"/>
    </source>
</evidence>
<evidence type="ECO:0000313" key="10">
    <source>
        <dbReference type="EMBL" id="SAL25299.1"/>
    </source>
</evidence>
<dbReference type="GO" id="GO:0004089">
    <property type="term" value="F:carbonate dehydratase activity"/>
    <property type="evidence" value="ECO:0007669"/>
    <property type="project" value="UniProtKB-UniRule"/>
</dbReference>
<evidence type="ECO:0000256" key="7">
    <source>
        <dbReference type="PIRSR" id="PIRSR601765-1"/>
    </source>
</evidence>
<feature type="binding site" evidence="7">
    <location>
        <position position="44"/>
    </location>
    <ligand>
        <name>Zn(2+)</name>
        <dbReference type="ChEBI" id="CHEBI:29105"/>
    </ligand>
</feature>
<dbReference type="CDD" id="cd00883">
    <property type="entry name" value="beta_CA_cladeA"/>
    <property type="match status" value="1"/>
</dbReference>
<dbReference type="AlphaFoldDB" id="A0A158G0Z8"/>
<dbReference type="GO" id="GO:0034599">
    <property type="term" value="P:cellular response to oxidative stress"/>
    <property type="evidence" value="ECO:0007669"/>
    <property type="project" value="TreeGrafter"/>
</dbReference>
<comment type="catalytic activity">
    <reaction evidence="6 8">
        <text>hydrogencarbonate + H(+) = CO2 + H2O</text>
        <dbReference type="Rhea" id="RHEA:10748"/>
        <dbReference type="ChEBI" id="CHEBI:15377"/>
        <dbReference type="ChEBI" id="CHEBI:15378"/>
        <dbReference type="ChEBI" id="CHEBI:16526"/>
        <dbReference type="ChEBI" id="CHEBI:17544"/>
        <dbReference type="EC" id="4.2.1.1"/>
    </reaction>
</comment>
<keyword evidence="3 7" id="KW-0479">Metal-binding</keyword>
<dbReference type="GO" id="GO:0015976">
    <property type="term" value="P:carbon utilization"/>
    <property type="evidence" value="ECO:0007669"/>
    <property type="project" value="InterPro"/>
</dbReference>
<evidence type="ECO:0000256" key="2">
    <source>
        <dbReference type="ARBA" id="ARBA00012925"/>
    </source>
</evidence>
<dbReference type="EMBL" id="FCOK02000009">
    <property type="protein sequence ID" value="SAL25299.1"/>
    <property type="molecule type" value="Genomic_DNA"/>
</dbReference>
<dbReference type="GO" id="GO:0008270">
    <property type="term" value="F:zinc ion binding"/>
    <property type="evidence" value="ECO:0007669"/>
    <property type="project" value="UniProtKB-UniRule"/>
</dbReference>
<protein>
    <recommendedName>
        <fullName evidence="2 8">Carbonic anhydrase</fullName>
        <ecNumber evidence="2 8">4.2.1.1</ecNumber>
    </recommendedName>
    <alternativeName>
        <fullName evidence="8">Carbonate dehydratase</fullName>
    </alternativeName>
</protein>
<sequence>MNRPKRMLVENVGWAAEIAASDPDFFETLAQGQSPTVLWLGCSDSRVPAETITHSKPGDLFVHRNIANLFSPDDDNTMSVLEYAVSVLKVDDVIVCGHYGCGGVRASLLPLSDALPHVNRRIAPLCALAREHSGELDAIGALDSRIDRLAELSVLQQVRALRDTPIVRDAERPPRVHGWIFGLRDGRIKVLSSGDPADADTGGEPATPSIVAAGIVKPAKPAEPVPAPSAVQRVIESSRN</sequence>
<evidence type="ECO:0000313" key="11">
    <source>
        <dbReference type="Proteomes" id="UP000054683"/>
    </source>
</evidence>
<dbReference type="RefSeq" id="WP_082913318.1">
    <property type="nucleotide sequence ID" value="NZ_FCOK02000009.1"/>
</dbReference>